<accession>M0K5V5</accession>
<dbReference type="PATRIC" id="fig|662476.7.peg.1087"/>
<organism evidence="2 3">
    <name type="scientific">Haloarcula marismortui ATCC 33800</name>
    <dbReference type="NCBI Taxonomy" id="662476"/>
    <lineage>
        <taxon>Archaea</taxon>
        <taxon>Methanobacteriati</taxon>
        <taxon>Methanobacteriota</taxon>
        <taxon>Stenosarchaea group</taxon>
        <taxon>Halobacteria</taxon>
        <taxon>Halobacteriales</taxon>
        <taxon>Haloarculaceae</taxon>
        <taxon>Haloarcula</taxon>
    </lineage>
</organism>
<proteinExistence type="predicted"/>
<dbReference type="EMBL" id="AOLR01000008">
    <property type="protein sequence ID" value="EMA15205.1"/>
    <property type="molecule type" value="Genomic_DNA"/>
</dbReference>
<dbReference type="Proteomes" id="UP000011659">
    <property type="component" value="Unassembled WGS sequence"/>
</dbReference>
<feature type="region of interest" description="Disordered" evidence="1">
    <location>
        <begin position="329"/>
        <end position="366"/>
    </location>
</feature>
<feature type="region of interest" description="Disordered" evidence="1">
    <location>
        <begin position="187"/>
        <end position="247"/>
    </location>
</feature>
<evidence type="ECO:0000256" key="1">
    <source>
        <dbReference type="SAM" id="MobiDB-lite"/>
    </source>
</evidence>
<dbReference type="AlphaFoldDB" id="M0K5V5"/>
<name>M0K5V5_9EURY</name>
<sequence length="366" mass="42235">MVVVVTVEGVTVSRNSDREQVQEILDELGADVDLEEDIRSGVEGLDEFDDSELAGVDVSSTEVSIVKEYDPEVSSESPGDYTREFLLDSGSRVTVTIKKRPECPNCGYIPLQDDEPVSLTGECTECGTRVCPSCRNNCAACGTILCSGCTMGHGSVNETYCPICRQDVQDEVEHERELDKREQRRLERQDRVEQELNIRSQSHSEEMDRVDRALEERENRRSHELSKENKELERRRQEHSERMDKLEHQLDEWKRKREDERKSLDAEHDRAMEMFEAQLKEWRTKKEMERQLDQDSHQEDMDKLDKMVKLAEMINSAEDTEGIRDRLTAADRDPFPEMGNQFSGMDLGDGSNTDDEEGYSYDEVFE</sequence>
<gene>
    <name evidence="2" type="ORF">C436_05475</name>
</gene>
<feature type="compositionally biased region" description="Acidic residues" evidence="1">
    <location>
        <begin position="352"/>
        <end position="366"/>
    </location>
</feature>
<comment type="caution">
    <text evidence="2">The sequence shown here is derived from an EMBL/GenBank/DDBJ whole genome shotgun (WGS) entry which is preliminary data.</text>
</comment>
<reference evidence="2 3" key="1">
    <citation type="journal article" date="2014" name="PLoS Genet.">
        <title>Phylogenetically driven sequencing of extremely halophilic archaea reveals strategies for static and dynamic osmo-response.</title>
        <authorList>
            <person name="Becker E.A."/>
            <person name="Seitzer P.M."/>
            <person name="Tritt A."/>
            <person name="Larsen D."/>
            <person name="Krusor M."/>
            <person name="Yao A.I."/>
            <person name="Wu D."/>
            <person name="Madern D."/>
            <person name="Eisen J.A."/>
            <person name="Darling A.E."/>
            <person name="Facciotti M.T."/>
        </authorList>
    </citation>
    <scope>NUCLEOTIDE SEQUENCE [LARGE SCALE GENOMIC DNA]</scope>
    <source>
        <strain evidence="2 3">ATCC 33800</strain>
    </source>
</reference>
<keyword evidence="3" id="KW-1185">Reference proteome</keyword>
<evidence type="ECO:0000313" key="2">
    <source>
        <dbReference type="EMBL" id="EMA15205.1"/>
    </source>
</evidence>
<protein>
    <submittedName>
        <fullName evidence="2">Uncharacterized protein</fullName>
    </submittedName>
</protein>
<evidence type="ECO:0000313" key="3">
    <source>
        <dbReference type="Proteomes" id="UP000011659"/>
    </source>
</evidence>